<feature type="transmembrane region" description="Helical" evidence="1">
    <location>
        <begin position="86"/>
        <end position="106"/>
    </location>
</feature>
<accession>A0A8T1RSU2</accession>
<protein>
    <submittedName>
        <fullName evidence="2">Uncharacterized protein</fullName>
    </submittedName>
</protein>
<dbReference type="Proteomes" id="UP000811609">
    <property type="component" value="Chromosome 1"/>
</dbReference>
<evidence type="ECO:0000256" key="1">
    <source>
        <dbReference type="SAM" id="Phobius"/>
    </source>
</evidence>
<sequence length="134" mass="15420">MQRLLQNDIKFDIQMLFGNGGTALNITAVVLEMFLSNWFIDISTYQSSNICYIKSLMLDVSSVDVQRNHWRLSGNLWKSTCTESDFLRALLFLSMLKATFIFYFYLIAHPEVMSQVCYILEVDHLSPDPVFSSG</sequence>
<feature type="transmembrane region" description="Helical" evidence="1">
    <location>
        <begin position="21"/>
        <end position="40"/>
    </location>
</feature>
<evidence type="ECO:0000313" key="3">
    <source>
        <dbReference type="Proteomes" id="UP000811609"/>
    </source>
</evidence>
<name>A0A8T1RSU2_CARIL</name>
<keyword evidence="1" id="KW-1133">Transmembrane helix</keyword>
<organism evidence="2 3">
    <name type="scientific">Carya illinoinensis</name>
    <name type="common">Pecan</name>
    <dbReference type="NCBI Taxonomy" id="32201"/>
    <lineage>
        <taxon>Eukaryota</taxon>
        <taxon>Viridiplantae</taxon>
        <taxon>Streptophyta</taxon>
        <taxon>Embryophyta</taxon>
        <taxon>Tracheophyta</taxon>
        <taxon>Spermatophyta</taxon>
        <taxon>Magnoliopsida</taxon>
        <taxon>eudicotyledons</taxon>
        <taxon>Gunneridae</taxon>
        <taxon>Pentapetalae</taxon>
        <taxon>rosids</taxon>
        <taxon>fabids</taxon>
        <taxon>Fagales</taxon>
        <taxon>Juglandaceae</taxon>
        <taxon>Carya</taxon>
    </lineage>
</organism>
<gene>
    <name evidence="2" type="ORF">CIPAW_01G284300</name>
</gene>
<keyword evidence="1" id="KW-0812">Transmembrane</keyword>
<reference evidence="2" key="1">
    <citation type="submission" date="2020-12" db="EMBL/GenBank/DDBJ databases">
        <title>WGS assembly of Carya illinoinensis cv. Pawnee.</title>
        <authorList>
            <person name="Platts A."/>
            <person name="Shu S."/>
            <person name="Wright S."/>
            <person name="Barry K."/>
            <person name="Edger P."/>
            <person name="Pires J.C."/>
            <person name="Schmutz J."/>
        </authorList>
    </citation>
    <scope>NUCLEOTIDE SEQUENCE</scope>
    <source>
        <tissue evidence="2">Leaf</tissue>
    </source>
</reference>
<keyword evidence="1" id="KW-0472">Membrane</keyword>
<dbReference type="EMBL" id="CM031809">
    <property type="protein sequence ID" value="KAG6670054.1"/>
    <property type="molecule type" value="Genomic_DNA"/>
</dbReference>
<comment type="caution">
    <text evidence="2">The sequence shown here is derived from an EMBL/GenBank/DDBJ whole genome shotgun (WGS) entry which is preliminary data.</text>
</comment>
<dbReference type="AlphaFoldDB" id="A0A8T1RSU2"/>
<proteinExistence type="predicted"/>
<keyword evidence="3" id="KW-1185">Reference proteome</keyword>
<evidence type="ECO:0000313" key="2">
    <source>
        <dbReference type="EMBL" id="KAG6670054.1"/>
    </source>
</evidence>